<protein>
    <submittedName>
        <fullName evidence="2">Uncharacterized protein</fullName>
    </submittedName>
</protein>
<proteinExistence type="predicted"/>
<accession>A0AAX2IIC5</accession>
<dbReference type="AlphaFoldDB" id="A0AAX2IIC5"/>
<evidence type="ECO:0000313" key="3">
    <source>
        <dbReference type="Proteomes" id="UP000190669"/>
    </source>
</evidence>
<keyword evidence="3" id="KW-1185">Reference proteome</keyword>
<reference evidence="2 4" key="2">
    <citation type="submission" date="2018-06" db="EMBL/GenBank/DDBJ databases">
        <authorList>
            <consortium name="Pathogen Informatics"/>
            <person name="Doyle S."/>
        </authorList>
    </citation>
    <scope>NUCLEOTIDE SEQUENCE [LARGE SCALE GENOMIC DNA]</scope>
    <source>
        <strain evidence="2 4">NCTC11212</strain>
    </source>
</reference>
<evidence type="ECO:0000313" key="2">
    <source>
        <dbReference type="EMBL" id="SQA88177.1"/>
    </source>
</evidence>
<dbReference type="Proteomes" id="UP000190669">
    <property type="component" value="Unassembled WGS sequence"/>
</dbReference>
<reference evidence="1 3" key="1">
    <citation type="submission" date="2017-02" db="EMBL/GenBank/DDBJ databases">
        <authorList>
            <person name="Varghese N."/>
            <person name="Submissions S."/>
        </authorList>
    </citation>
    <scope>NUCLEOTIDE SEQUENCE [LARGE SCALE GENOMIC DNA]</scope>
    <source>
        <strain evidence="1 3">DSM 16775</strain>
    </source>
</reference>
<gene>
    <name evidence="2" type="ORF">NCTC11212_01054</name>
    <name evidence="1" type="ORF">SAMN05421800_10169</name>
</gene>
<organism evidence="2 4">
    <name type="scientific">Chryseobacterium balustinum</name>
    <dbReference type="NCBI Taxonomy" id="246"/>
    <lineage>
        <taxon>Bacteria</taxon>
        <taxon>Pseudomonadati</taxon>
        <taxon>Bacteroidota</taxon>
        <taxon>Flavobacteriia</taxon>
        <taxon>Flavobacteriales</taxon>
        <taxon>Weeksellaceae</taxon>
        <taxon>Chryseobacterium group</taxon>
        <taxon>Chryseobacterium</taxon>
    </lineage>
</organism>
<dbReference type="EMBL" id="UAVR01000006">
    <property type="protein sequence ID" value="SQA88177.1"/>
    <property type="molecule type" value="Genomic_DNA"/>
</dbReference>
<comment type="caution">
    <text evidence="2">The sequence shown here is derived from an EMBL/GenBank/DDBJ whole genome shotgun (WGS) entry which is preliminary data.</text>
</comment>
<evidence type="ECO:0000313" key="1">
    <source>
        <dbReference type="EMBL" id="SKB34869.1"/>
    </source>
</evidence>
<dbReference type="EMBL" id="FUZE01000001">
    <property type="protein sequence ID" value="SKB34869.1"/>
    <property type="molecule type" value="Genomic_DNA"/>
</dbReference>
<name>A0AAX2IIC5_9FLAO</name>
<dbReference type="Proteomes" id="UP000251937">
    <property type="component" value="Unassembled WGS sequence"/>
</dbReference>
<evidence type="ECO:0000313" key="4">
    <source>
        <dbReference type="Proteomes" id="UP000251937"/>
    </source>
</evidence>
<sequence>MPLFILKKAFIVKTLSVLADKKTQGYTKSLIKKLK</sequence>